<dbReference type="OrthoDB" id="10070851at2759"/>
<evidence type="ECO:0000256" key="3">
    <source>
        <dbReference type="ARBA" id="ARBA00022989"/>
    </source>
</evidence>
<comment type="subcellular location">
    <subcellularLocation>
        <location evidence="1">Membrane</location>
    </subcellularLocation>
</comment>
<dbReference type="EMBL" id="HG793127">
    <property type="protein sequence ID" value="CDK26863.1"/>
    <property type="molecule type" value="Genomic_DNA"/>
</dbReference>
<dbReference type="Pfam" id="PF16746">
    <property type="entry name" value="BAR_3"/>
    <property type="match status" value="1"/>
</dbReference>
<dbReference type="InterPro" id="IPR042067">
    <property type="entry name" value="Sip3_PH"/>
</dbReference>
<keyword evidence="2" id="KW-0812">Transmembrane</keyword>
<evidence type="ECO:0000313" key="7">
    <source>
        <dbReference type="EMBL" id="CDK26863.1"/>
    </source>
</evidence>
<dbReference type="PROSITE" id="PS50003">
    <property type="entry name" value="PH_DOMAIN"/>
    <property type="match status" value="1"/>
</dbReference>
<dbReference type="Proteomes" id="UP000019384">
    <property type="component" value="Unassembled WGS sequence"/>
</dbReference>
<evidence type="ECO:0000256" key="2">
    <source>
        <dbReference type="ARBA" id="ARBA00022692"/>
    </source>
</evidence>
<dbReference type="SUPFAM" id="SSF103657">
    <property type="entry name" value="BAR/IMD domain-like"/>
    <property type="match status" value="1"/>
</dbReference>
<keyword evidence="8" id="KW-1185">Reference proteome</keyword>
<dbReference type="InterPro" id="IPR031968">
    <property type="entry name" value="VASt"/>
</dbReference>
<dbReference type="AlphaFoldDB" id="W6ML85"/>
<dbReference type="CDD" id="cd13280">
    <property type="entry name" value="PH_SIP3"/>
    <property type="match status" value="1"/>
</dbReference>
<dbReference type="InterPro" id="IPR004148">
    <property type="entry name" value="BAR_dom"/>
</dbReference>
<dbReference type="GeneID" id="34520248"/>
<dbReference type="Gene3D" id="1.20.1270.60">
    <property type="entry name" value="Arfaptin homology (AH) domain/BAR domain"/>
    <property type="match status" value="1"/>
</dbReference>
<protein>
    <recommendedName>
        <fullName evidence="9">PH domain-containing protein</fullName>
    </recommendedName>
</protein>
<evidence type="ECO:0000256" key="1">
    <source>
        <dbReference type="ARBA" id="ARBA00004370"/>
    </source>
</evidence>
<proteinExistence type="predicted"/>
<dbReference type="InterPro" id="IPR001849">
    <property type="entry name" value="PH_domain"/>
</dbReference>
<dbReference type="GO" id="GO:0016020">
    <property type="term" value="C:membrane"/>
    <property type="evidence" value="ECO:0007669"/>
    <property type="project" value="UniProtKB-SubCell"/>
</dbReference>
<gene>
    <name evidence="7" type="ORF">KUCA_T00002837001</name>
</gene>
<dbReference type="InterPro" id="IPR011993">
    <property type="entry name" value="PH-like_dom_sf"/>
</dbReference>
<reference evidence="7" key="2">
    <citation type="submission" date="2014-02" db="EMBL/GenBank/DDBJ databases">
        <title>Complete DNA sequence of /Kuraishia capsulata/ illustrates novel genomic features among budding yeasts (/Saccharomycotina/).</title>
        <authorList>
            <person name="Morales L."/>
            <person name="Noel B."/>
            <person name="Porcel B."/>
            <person name="Marcet-Houben M."/>
            <person name="Hullo M-F."/>
            <person name="Sacerdot C."/>
            <person name="Tekaia F."/>
            <person name="Leh-Louis V."/>
            <person name="Despons L."/>
            <person name="Khanna V."/>
            <person name="Aury J-M."/>
            <person name="Barbe V."/>
            <person name="Couloux A."/>
            <person name="Labadie K."/>
            <person name="Pelletier E."/>
            <person name="Souciet J-L."/>
            <person name="Boekhout T."/>
            <person name="Gabaldon T."/>
            <person name="Wincker P."/>
            <person name="Dujon B."/>
        </authorList>
    </citation>
    <scope>NUCLEOTIDE SEQUENCE</scope>
    <source>
        <strain evidence="7">CBS 1993</strain>
    </source>
</reference>
<keyword evidence="4" id="KW-0472">Membrane</keyword>
<dbReference type="HOGENOM" id="CLU_001720_0_0_1"/>
<dbReference type="InterPro" id="IPR027267">
    <property type="entry name" value="AH/BAR_dom_sf"/>
</dbReference>
<sequence>MSDSIPSSSTERQVKLIAAGLKELSLDSPTFRASMEHMHFQVRLVENWFNSILVYYKDFAKVHNELRSISENISGILCPTFINQGILDLDYTLPSLENSAAIMKKAFTELTEMYSLEEGTLRKLESFIKVDIREYYLIRKDFEEIQFKFDQYLIRYTSQPKTTDPRAIQQDAYQLYELRKQYLTVSLDLYFSLTSLQSNISSHLIEFAWSVLDDTPTTEKVMSVFQVGHFYRNLQNISHWNREFQSHREALLRDLHEARLQTEENALLPFRPPKELSAYSVSSLTNSNLIGESDDTSEKHGWLFMKTTVNQKEVWVRRWAFLKNGIFGLMNLSPSRRAVQETNKFGILLCNIRYSPEEDRRLCFEIKMIDTKLTFQCETRAELKSWMTVFTKEKRRALEIGGLDGKYAVLFDHFADSINTSVDNQLTTVDPKNYENMLRKFQAVQRVEYDGFSQSFRVQVNTPLRTERTNFACISHAFVNGTLIPTAATANIWGIVNWGTYYLGEGSKAKNGLTRWGISQDSLFPSFYPSYLKQLDVEMKSVFETLVDPDEFCLLSVRQVWAPSHKEELCGRCYFSQNHFYAYTNNSGFISLSKQPITNLVSVQVVEEQHCDVLKIFMVSGVSIKTKLFMDPGKVVSDQINLLIENHTVRNPLSMEQLISKFHEIREIFKKERLTALNTAAPRKVESVVTSADTGHREMRMNYSGEMDLVWDKVYPLPARALLHILVGDQSSIIHTILPFTDPRHEQIKAEMWCCDQKQRLTRRAWPMILWDTPSGREACIEQCIETMVHGQYYNITETTQLLKLPIGTPLRVKCRFIICGLNNSSCKLSIYSKVYFDDKSMLNSLSDGFLTRVVQLKVEKLDHKIDTVRQKLDDDKVVLKALRICGQITKRDAEYTNPIVEDRTTIQIIKKSIIVHYYWQRGFVLSALGLQWLLKWIWDILTSLRTHWVLVLALVVSAFFNLSLMGKTTVSYWTATKNESLIKSLVDVPNVMQRAVNLKDLDAMVTVELPDRQSACFSRFKVNSMVLNRGEDYDNFELKRELLELGVRRNELLTQLKALNRIEANLAVTEWRNWVISEGQRCDFVQKQLGLNDTDARWDDLVEYCRSCSYDLNEMLGRL</sequence>
<dbReference type="GO" id="GO:0005737">
    <property type="term" value="C:cytoplasm"/>
    <property type="evidence" value="ECO:0007669"/>
    <property type="project" value="InterPro"/>
</dbReference>
<evidence type="ECO:0000256" key="4">
    <source>
        <dbReference type="ARBA" id="ARBA00023136"/>
    </source>
</evidence>
<dbReference type="Gene3D" id="2.30.29.30">
    <property type="entry name" value="Pleckstrin-homology domain (PH domain)/Phosphotyrosine-binding domain (PTB)"/>
    <property type="match status" value="1"/>
</dbReference>
<dbReference type="STRING" id="1382522.W6ML85"/>
<dbReference type="SMART" id="SM00233">
    <property type="entry name" value="PH"/>
    <property type="match status" value="1"/>
</dbReference>
<feature type="domain" description="PH" evidence="5">
    <location>
        <begin position="296"/>
        <end position="395"/>
    </location>
</feature>
<dbReference type="RefSeq" id="XP_022458860.1">
    <property type="nucleotide sequence ID" value="XM_022603123.1"/>
</dbReference>
<name>W6ML85_9ASCO</name>
<evidence type="ECO:0000259" key="6">
    <source>
        <dbReference type="PROSITE" id="PS51778"/>
    </source>
</evidence>
<evidence type="ECO:0000313" key="8">
    <source>
        <dbReference type="Proteomes" id="UP000019384"/>
    </source>
</evidence>
<dbReference type="Pfam" id="PF16016">
    <property type="entry name" value="VASt"/>
    <property type="match status" value="1"/>
</dbReference>
<dbReference type="PANTHER" id="PTHR14248">
    <property type="entry name" value="CYCLIN Y, ISOFORM A"/>
    <property type="match status" value="1"/>
</dbReference>
<evidence type="ECO:0000259" key="5">
    <source>
        <dbReference type="PROSITE" id="PS50003"/>
    </source>
</evidence>
<dbReference type="PROSITE" id="PS51778">
    <property type="entry name" value="VAST"/>
    <property type="match status" value="1"/>
</dbReference>
<reference evidence="7" key="1">
    <citation type="submission" date="2013-12" db="EMBL/GenBank/DDBJ databases">
        <authorList>
            <person name="Genoscope - CEA"/>
        </authorList>
    </citation>
    <scope>NUCLEOTIDE SEQUENCE</scope>
    <source>
        <strain evidence="7">CBS 1993</strain>
    </source>
</reference>
<organism evidence="7 8">
    <name type="scientific">Kuraishia capsulata CBS 1993</name>
    <dbReference type="NCBI Taxonomy" id="1382522"/>
    <lineage>
        <taxon>Eukaryota</taxon>
        <taxon>Fungi</taxon>
        <taxon>Dikarya</taxon>
        <taxon>Ascomycota</taxon>
        <taxon>Saccharomycotina</taxon>
        <taxon>Pichiomycetes</taxon>
        <taxon>Pichiales</taxon>
        <taxon>Pichiaceae</taxon>
        <taxon>Kuraishia</taxon>
    </lineage>
</organism>
<evidence type="ECO:0008006" key="9">
    <source>
        <dbReference type="Google" id="ProtNLM"/>
    </source>
</evidence>
<feature type="domain" description="VASt" evidence="6">
    <location>
        <begin position="706"/>
        <end position="877"/>
    </location>
</feature>
<keyword evidence="3" id="KW-1133">Transmembrane helix</keyword>
<dbReference type="SUPFAM" id="SSF50729">
    <property type="entry name" value="PH domain-like"/>
    <property type="match status" value="1"/>
</dbReference>
<dbReference type="Pfam" id="PF00169">
    <property type="entry name" value="PH"/>
    <property type="match status" value="1"/>
</dbReference>
<accession>W6ML85</accession>